<comment type="caution">
    <text evidence="1">The sequence shown here is derived from an EMBL/GenBank/DDBJ whole genome shotgun (WGS) entry which is preliminary data.</text>
</comment>
<evidence type="ECO:0000313" key="2">
    <source>
        <dbReference type="Proteomes" id="UP000198287"/>
    </source>
</evidence>
<dbReference type="AlphaFoldDB" id="A0A226EXD1"/>
<reference evidence="1 2" key="1">
    <citation type="submission" date="2015-12" db="EMBL/GenBank/DDBJ databases">
        <title>The genome of Folsomia candida.</title>
        <authorList>
            <person name="Faddeeva A."/>
            <person name="Derks M.F."/>
            <person name="Anvar Y."/>
            <person name="Smit S."/>
            <person name="Van Straalen N."/>
            <person name="Roelofs D."/>
        </authorList>
    </citation>
    <scope>NUCLEOTIDE SEQUENCE [LARGE SCALE GENOMIC DNA]</scope>
    <source>
        <strain evidence="1 2">VU population</strain>
        <tissue evidence="1">Whole body</tissue>
    </source>
</reference>
<name>A0A226EXD1_FOLCA</name>
<proteinExistence type="predicted"/>
<keyword evidence="2" id="KW-1185">Reference proteome</keyword>
<dbReference type="EMBL" id="LNIX01000001">
    <property type="protein sequence ID" value="OXA62263.1"/>
    <property type="molecule type" value="Genomic_DNA"/>
</dbReference>
<accession>A0A226EXD1</accession>
<gene>
    <name evidence="1" type="ORF">Fcan01_00178</name>
</gene>
<protein>
    <submittedName>
        <fullName evidence="1">Uncharacterized protein</fullName>
    </submittedName>
</protein>
<evidence type="ECO:0000313" key="1">
    <source>
        <dbReference type="EMBL" id="OXA62263.1"/>
    </source>
</evidence>
<dbReference type="Proteomes" id="UP000198287">
    <property type="component" value="Unassembled WGS sequence"/>
</dbReference>
<sequence>MHVMVETTMEECIRQGQHYYCFLCSTLIQDSPPPPTPLAAEQIALCKDFLNEIDPTNYVENNNSQSKCCHNCVPGIQQLEAEGTSQLIDTTENEINILQTVFTGGPATPGAYVLPYNLNPTEDEKPCLQAANKKTPNVGYERVTRNGKSLYVCLNKPCWFTSRYLTNACRHVRIMHNASGGVSDRRFDQVFDNIAASISAVSDLSSDIQPIKSKTGSTDMESSDSILVGQRTPNVGYKRVTRNGKSLYVCLKKPCSFTSRYLSNACRHVRVRHNVSGGVSDKRFDQVFDNIAASIAPGFGLSSDSQPIRSKAGTTDKNICAILESSCSILPTTKQSAIEENQSPPSSPEQMLYSNNNGYKRVTRNGKDLYVCLKKPCCFTSRYRTNACRHIRTKHKVISYTFSDREPVVPYVLDGSSVVNGASFRDDAASLAAELDSISDIEFIKMETEPSQNICDAKIF</sequence>
<organism evidence="1 2">
    <name type="scientific">Folsomia candida</name>
    <name type="common">Springtail</name>
    <dbReference type="NCBI Taxonomy" id="158441"/>
    <lineage>
        <taxon>Eukaryota</taxon>
        <taxon>Metazoa</taxon>
        <taxon>Ecdysozoa</taxon>
        <taxon>Arthropoda</taxon>
        <taxon>Hexapoda</taxon>
        <taxon>Collembola</taxon>
        <taxon>Entomobryomorpha</taxon>
        <taxon>Isotomoidea</taxon>
        <taxon>Isotomidae</taxon>
        <taxon>Proisotominae</taxon>
        <taxon>Folsomia</taxon>
    </lineage>
</organism>